<dbReference type="PANTHER" id="PTHR33175">
    <property type="entry name" value="DNA-BINDING PROTEIN HU"/>
    <property type="match status" value="1"/>
</dbReference>
<sequence>MKHDTIDQDSVSRRTVLRRGVGAAVVLGFGLPAATGQVAAGERPELVEAIATESGLSKADSKRALDGFVAATTKALKKGDRLAWRGFGSFSISKRSARTGRNPQTGKRTGGATTNVVGFRCGDELAAALDLVPGAGDERRHRARRKRRRGRDGSCDPVDGCPIDADDLAAEARLSPEAARAFLDAFPVAAATVLKRDGTLSLPGFGAFSISKRSARTGRNPQTGKEIQIAAKNVVKFKAGAELSKAVN</sequence>
<dbReference type="EMBL" id="JBHSXN010000001">
    <property type="protein sequence ID" value="MFC6952511.1"/>
    <property type="molecule type" value="Genomic_DNA"/>
</dbReference>
<dbReference type="Pfam" id="PF00216">
    <property type="entry name" value="Bac_DNA_binding"/>
    <property type="match status" value="2"/>
</dbReference>
<gene>
    <name evidence="4" type="ORF">ACFQGB_06510</name>
</gene>
<dbReference type="PRINTS" id="PR01727">
    <property type="entry name" value="DNABINDINGHU"/>
</dbReference>
<dbReference type="PROSITE" id="PS00045">
    <property type="entry name" value="HISTONE_LIKE"/>
    <property type="match status" value="2"/>
</dbReference>
<accession>A0ABD5VEY5</accession>
<dbReference type="PANTHER" id="PTHR33175:SF3">
    <property type="entry name" value="DNA-BINDING PROTEIN HU-BETA"/>
    <property type="match status" value="1"/>
</dbReference>
<comment type="caution">
    <text evidence="4">The sequence shown here is derived from an EMBL/GenBank/DDBJ whole genome shotgun (WGS) entry which is preliminary data.</text>
</comment>
<dbReference type="Proteomes" id="UP001596395">
    <property type="component" value="Unassembled WGS sequence"/>
</dbReference>
<dbReference type="InterPro" id="IPR010992">
    <property type="entry name" value="IHF-like_DNA-bd_dom_sf"/>
</dbReference>
<dbReference type="SUPFAM" id="SSF47729">
    <property type="entry name" value="IHF-like DNA-binding proteins"/>
    <property type="match status" value="2"/>
</dbReference>
<evidence type="ECO:0000256" key="2">
    <source>
        <dbReference type="RuleBase" id="RU003939"/>
    </source>
</evidence>
<dbReference type="Gene3D" id="4.10.520.10">
    <property type="entry name" value="IHF-like DNA-binding proteins"/>
    <property type="match status" value="2"/>
</dbReference>
<evidence type="ECO:0000313" key="5">
    <source>
        <dbReference type="Proteomes" id="UP001596395"/>
    </source>
</evidence>
<dbReference type="AlphaFoldDB" id="A0ABD5VEY5"/>
<dbReference type="InterPro" id="IPR006311">
    <property type="entry name" value="TAT_signal"/>
</dbReference>
<keyword evidence="1 4" id="KW-0238">DNA-binding</keyword>
<evidence type="ECO:0000313" key="4">
    <source>
        <dbReference type="EMBL" id="MFC6952511.1"/>
    </source>
</evidence>
<feature type="region of interest" description="Disordered" evidence="3">
    <location>
        <begin position="137"/>
        <end position="157"/>
    </location>
</feature>
<protein>
    <submittedName>
        <fullName evidence="4">HU family DNA-binding protein</fullName>
    </submittedName>
</protein>
<dbReference type="InterPro" id="IPR000119">
    <property type="entry name" value="Hist_DNA-bd"/>
</dbReference>
<dbReference type="InterPro" id="IPR020816">
    <property type="entry name" value="Histone-like_DNA-bd_CS"/>
</dbReference>
<evidence type="ECO:0000256" key="1">
    <source>
        <dbReference type="ARBA" id="ARBA00023125"/>
    </source>
</evidence>
<keyword evidence="5" id="KW-1185">Reference proteome</keyword>
<dbReference type="CDD" id="cd13831">
    <property type="entry name" value="HU"/>
    <property type="match status" value="2"/>
</dbReference>
<reference evidence="4 5" key="1">
    <citation type="journal article" date="2019" name="Int. J. Syst. Evol. Microbiol.">
        <title>The Global Catalogue of Microorganisms (GCM) 10K type strain sequencing project: providing services to taxonomists for standard genome sequencing and annotation.</title>
        <authorList>
            <consortium name="The Broad Institute Genomics Platform"/>
            <consortium name="The Broad Institute Genome Sequencing Center for Infectious Disease"/>
            <person name="Wu L."/>
            <person name="Ma J."/>
        </authorList>
    </citation>
    <scope>NUCLEOTIDE SEQUENCE [LARGE SCALE GENOMIC DNA]</scope>
    <source>
        <strain evidence="4 5">GX26</strain>
    </source>
</reference>
<dbReference type="PROSITE" id="PS51318">
    <property type="entry name" value="TAT"/>
    <property type="match status" value="1"/>
</dbReference>
<feature type="compositionally biased region" description="Basic residues" evidence="3">
    <location>
        <begin position="141"/>
        <end position="150"/>
    </location>
</feature>
<organism evidence="4 5">
    <name type="scientific">Halorubellus litoreus</name>
    <dbReference type="NCBI Taxonomy" id="755308"/>
    <lineage>
        <taxon>Archaea</taxon>
        <taxon>Methanobacteriati</taxon>
        <taxon>Methanobacteriota</taxon>
        <taxon>Stenosarchaea group</taxon>
        <taxon>Halobacteria</taxon>
        <taxon>Halobacteriales</taxon>
        <taxon>Halorubellaceae</taxon>
        <taxon>Halorubellus</taxon>
    </lineage>
</organism>
<evidence type="ECO:0000256" key="3">
    <source>
        <dbReference type="SAM" id="MobiDB-lite"/>
    </source>
</evidence>
<name>A0ABD5VEY5_9EURY</name>
<dbReference type="RefSeq" id="WP_336349485.1">
    <property type="nucleotide sequence ID" value="NZ_JAZAQL010000001.1"/>
</dbReference>
<proteinExistence type="inferred from homology"/>
<dbReference type="GO" id="GO:0003677">
    <property type="term" value="F:DNA binding"/>
    <property type="evidence" value="ECO:0007669"/>
    <property type="project" value="UniProtKB-KW"/>
</dbReference>
<dbReference type="SMART" id="SM00411">
    <property type="entry name" value="BHL"/>
    <property type="match status" value="2"/>
</dbReference>
<comment type="similarity">
    <text evidence="2">Belongs to the bacterial histone-like protein family.</text>
</comment>